<evidence type="ECO:0000256" key="4">
    <source>
        <dbReference type="ARBA" id="ARBA00023136"/>
    </source>
</evidence>
<keyword evidence="3 5" id="KW-1133">Transmembrane helix</keyword>
<dbReference type="Pfam" id="PF13515">
    <property type="entry name" value="FUSC_2"/>
    <property type="match status" value="1"/>
</dbReference>
<evidence type="ECO:0000256" key="2">
    <source>
        <dbReference type="ARBA" id="ARBA00022692"/>
    </source>
</evidence>
<feature type="transmembrane region" description="Helical" evidence="5">
    <location>
        <begin position="66"/>
        <end position="86"/>
    </location>
</feature>
<proteinExistence type="predicted"/>
<comment type="subcellular location">
    <subcellularLocation>
        <location evidence="1">Membrane</location>
        <topology evidence="1">Multi-pass membrane protein</topology>
    </subcellularLocation>
</comment>
<evidence type="ECO:0000259" key="6">
    <source>
        <dbReference type="Pfam" id="PF13515"/>
    </source>
</evidence>
<gene>
    <name evidence="7" type="ORF">OG327_11875</name>
</gene>
<dbReference type="InterPro" id="IPR049453">
    <property type="entry name" value="Memb_transporter_dom"/>
</dbReference>
<dbReference type="AlphaFoldDB" id="A0AAU2JMN3"/>
<dbReference type="EMBL" id="CP108264">
    <property type="protein sequence ID" value="WTU73975.1"/>
    <property type="molecule type" value="Genomic_DNA"/>
</dbReference>
<dbReference type="GO" id="GO:0016020">
    <property type="term" value="C:membrane"/>
    <property type="evidence" value="ECO:0007669"/>
    <property type="project" value="UniProtKB-SubCell"/>
</dbReference>
<feature type="transmembrane region" description="Helical" evidence="5">
    <location>
        <begin position="92"/>
        <end position="108"/>
    </location>
</feature>
<feature type="domain" description="Integral membrane bound transporter" evidence="6">
    <location>
        <begin position="32"/>
        <end position="150"/>
    </location>
</feature>
<protein>
    <submittedName>
        <fullName evidence="7">FUSC family protein</fullName>
    </submittedName>
</protein>
<keyword evidence="2 5" id="KW-0812">Transmembrane</keyword>
<sequence length="352" mass="37546">MSGLSASTWNGVLHERVAPAARLVVCAALPWYLCVWLGTSSDPVAAALPAVLILRDDDLFSAPRLALQRLVGVIVGVLLSVFVLQWLPTGSASFLVVLVCGCAGMYLLRHEGSPNQQVLITALMIYTTPTPGYPLARLEESVIGIAVVVLLGPLLWPPDPFRQAAAGLEAYRAGLRDRLDRIAAQAADGRVGPGSGRGPGPAEPFALWHRPHELSVTLQRRTGRTLLLPPRRPAAGAADTLRARLRLASRTAPALLLLARELEIRSADREREGAVAARPDEAVRSMAPPIEATARALDAALRGEDCAAELRRAVELARAHRAAHPGRRDTVLRAGLDLTHEALADPLAPPAD</sequence>
<organism evidence="7">
    <name type="scientific">Streptomyces sp. NBC_00049</name>
    <dbReference type="NCBI Taxonomy" id="2903617"/>
    <lineage>
        <taxon>Bacteria</taxon>
        <taxon>Bacillati</taxon>
        <taxon>Actinomycetota</taxon>
        <taxon>Actinomycetes</taxon>
        <taxon>Kitasatosporales</taxon>
        <taxon>Streptomycetaceae</taxon>
        <taxon>Streptomyces</taxon>
    </lineage>
</organism>
<name>A0AAU2JMN3_9ACTN</name>
<evidence type="ECO:0000256" key="1">
    <source>
        <dbReference type="ARBA" id="ARBA00004141"/>
    </source>
</evidence>
<evidence type="ECO:0000256" key="3">
    <source>
        <dbReference type="ARBA" id="ARBA00022989"/>
    </source>
</evidence>
<reference evidence="7" key="1">
    <citation type="submission" date="2022-10" db="EMBL/GenBank/DDBJ databases">
        <title>The complete genomes of actinobacterial strains from the NBC collection.</title>
        <authorList>
            <person name="Joergensen T.S."/>
            <person name="Alvarez Arevalo M."/>
            <person name="Sterndorff E.B."/>
            <person name="Faurdal D."/>
            <person name="Vuksanovic O."/>
            <person name="Mourched A.-S."/>
            <person name="Charusanti P."/>
            <person name="Shaw S."/>
            <person name="Blin K."/>
            <person name="Weber T."/>
        </authorList>
    </citation>
    <scope>NUCLEOTIDE SEQUENCE</scope>
    <source>
        <strain evidence="7">NBC_00049</strain>
    </source>
</reference>
<keyword evidence="4 5" id="KW-0472">Membrane</keyword>
<evidence type="ECO:0000313" key="7">
    <source>
        <dbReference type="EMBL" id="WTU73975.1"/>
    </source>
</evidence>
<accession>A0AAU2JMN3</accession>
<evidence type="ECO:0000256" key="5">
    <source>
        <dbReference type="SAM" id="Phobius"/>
    </source>
</evidence>